<evidence type="ECO:0000256" key="1">
    <source>
        <dbReference type="ARBA" id="ARBA00023054"/>
    </source>
</evidence>
<dbReference type="Proteomes" id="UP000007635">
    <property type="component" value="Chromosome XVII"/>
</dbReference>
<dbReference type="Ensembl" id="ENSGACT00000083423.1">
    <property type="protein sequence ID" value="ENSGACP00000055842.1"/>
    <property type="gene ID" value="ENSGACG00000032723.1"/>
</dbReference>
<organism evidence="2 3">
    <name type="scientific">Gasterosteus aculeatus aculeatus</name>
    <name type="common">three-spined stickleback</name>
    <dbReference type="NCBI Taxonomy" id="481459"/>
    <lineage>
        <taxon>Eukaryota</taxon>
        <taxon>Metazoa</taxon>
        <taxon>Chordata</taxon>
        <taxon>Craniata</taxon>
        <taxon>Vertebrata</taxon>
        <taxon>Euteleostomi</taxon>
        <taxon>Actinopterygii</taxon>
        <taxon>Neopterygii</taxon>
        <taxon>Teleostei</taxon>
        <taxon>Neoteleostei</taxon>
        <taxon>Acanthomorphata</taxon>
        <taxon>Eupercaria</taxon>
        <taxon>Perciformes</taxon>
        <taxon>Cottioidei</taxon>
        <taxon>Gasterosteales</taxon>
        <taxon>Gasterosteidae</taxon>
        <taxon>Gasterosteus</taxon>
    </lineage>
</organism>
<keyword evidence="1" id="KW-0175">Coiled coil</keyword>
<keyword evidence="3" id="KW-1185">Reference proteome</keyword>
<evidence type="ECO:0000313" key="3">
    <source>
        <dbReference type="Proteomes" id="UP000007635"/>
    </source>
</evidence>
<reference evidence="2" key="3">
    <citation type="submission" date="2025-09" db="UniProtKB">
        <authorList>
            <consortium name="Ensembl"/>
        </authorList>
    </citation>
    <scope>IDENTIFICATION</scope>
</reference>
<sequence length="72" mass="8506">MIFTILYFSVVDFIFSDSNLFFHIQTFDPDVEESSNIIRPQEPPNPLKASKSHQELHQELLTHKAVWMLFHC</sequence>
<reference evidence="2 3" key="1">
    <citation type="journal article" date="2021" name="G3 (Bethesda)">
        <title>Improved contiguity of the threespine stickleback genome using long-read sequencing.</title>
        <authorList>
            <person name="Nath S."/>
            <person name="Shaw D.E."/>
            <person name="White M.A."/>
        </authorList>
    </citation>
    <scope>NUCLEOTIDE SEQUENCE [LARGE SCALE GENOMIC DNA]</scope>
    <source>
        <strain evidence="2 3">Lake Benthic</strain>
    </source>
</reference>
<name>A0AAQ4QYB2_GASAC</name>
<dbReference type="AlphaFoldDB" id="A0AAQ4QYB2"/>
<protein>
    <submittedName>
        <fullName evidence="2">Uncharacterized protein</fullName>
    </submittedName>
</protein>
<accession>A0AAQ4QYB2</accession>
<proteinExistence type="predicted"/>
<reference evidence="2" key="2">
    <citation type="submission" date="2025-08" db="UniProtKB">
        <authorList>
            <consortium name="Ensembl"/>
        </authorList>
    </citation>
    <scope>IDENTIFICATION</scope>
</reference>
<evidence type="ECO:0000313" key="2">
    <source>
        <dbReference type="Ensembl" id="ENSGACP00000055842.1"/>
    </source>
</evidence>
<dbReference type="Pfam" id="PF06625">
    <property type="entry name" value="DUF1151"/>
    <property type="match status" value="1"/>
</dbReference>
<dbReference type="InterPro" id="IPR009533">
    <property type="entry name" value="FAM107"/>
</dbReference>